<dbReference type="InterPro" id="IPR000595">
    <property type="entry name" value="cNMP-bd_dom"/>
</dbReference>
<feature type="domain" description="Cyclic nucleotide-binding" evidence="1">
    <location>
        <begin position="8"/>
        <end position="77"/>
    </location>
</feature>
<dbReference type="EMBL" id="JBHUFU010000003">
    <property type="protein sequence ID" value="MFD1829467.1"/>
    <property type="molecule type" value="Genomic_DNA"/>
</dbReference>
<organism evidence="2 3">
    <name type="scientific">Streptomyces desertarenae</name>
    <dbReference type="NCBI Taxonomy" id="2666184"/>
    <lineage>
        <taxon>Bacteria</taxon>
        <taxon>Bacillati</taxon>
        <taxon>Actinomycetota</taxon>
        <taxon>Actinomycetes</taxon>
        <taxon>Kitasatosporales</taxon>
        <taxon>Streptomycetaceae</taxon>
        <taxon>Streptomyces</taxon>
    </lineage>
</organism>
<keyword evidence="3" id="KW-1185">Reference proteome</keyword>
<dbReference type="PROSITE" id="PS50042">
    <property type="entry name" value="CNMP_BINDING_3"/>
    <property type="match status" value="1"/>
</dbReference>
<evidence type="ECO:0000313" key="2">
    <source>
        <dbReference type="EMBL" id="MFD1829467.1"/>
    </source>
</evidence>
<protein>
    <submittedName>
        <fullName evidence="2">Cyclic nucleotide-binding domain-containing protein</fullName>
    </submittedName>
</protein>
<dbReference type="InterPro" id="IPR018490">
    <property type="entry name" value="cNMP-bd_dom_sf"/>
</dbReference>
<proteinExistence type="predicted"/>
<dbReference type="InterPro" id="IPR014710">
    <property type="entry name" value="RmlC-like_jellyroll"/>
</dbReference>
<dbReference type="RefSeq" id="WP_380898029.1">
    <property type="nucleotide sequence ID" value="NZ_JBHUFU010000003.1"/>
</dbReference>
<dbReference type="CDD" id="cd00038">
    <property type="entry name" value="CAP_ED"/>
    <property type="match status" value="1"/>
</dbReference>
<dbReference type="SMART" id="SM00100">
    <property type="entry name" value="cNMP"/>
    <property type="match status" value="1"/>
</dbReference>
<dbReference type="Proteomes" id="UP001597365">
    <property type="component" value="Unassembled WGS sequence"/>
</dbReference>
<gene>
    <name evidence="2" type="ORF">ACFSJS_07300</name>
</gene>
<sequence>MIAAPTDLFSALPPGGRERLMEFARETSFPAGARISEEGRRTDRFWVIRTGSVTLDMKVPGRRPVVVETLSHGDLLGWSWLFPPYTWHLGAEALSPVRALEFDAARVRELCDDDAVLGRAVALRVAEIVAHRLQNARTRLLDLYAPYGSGPSL</sequence>
<reference evidence="3" key="1">
    <citation type="journal article" date="2019" name="Int. J. Syst. Evol. Microbiol.">
        <title>The Global Catalogue of Microorganisms (GCM) 10K type strain sequencing project: providing services to taxonomists for standard genome sequencing and annotation.</title>
        <authorList>
            <consortium name="The Broad Institute Genomics Platform"/>
            <consortium name="The Broad Institute Genome Sequencing Center for Infectious Disease"/>
            <person name="Wu L."/>
            <person name="Ma J."/>
        </authorList>
    </citation>
    <scope>NUCLEOTIDE SEQUENCE [LARGE SCALE GENOMIC DNA]</scope>
    <source>
        <strain evidence="3">CGMCC 4.7455</strain>
    </source>
</reference>
<name>A0ABW4PFH5_9ACTN</name>
<dbReference type="Gene3D" id="2.60.120.10">
    <property type="entry name" value="Jelly Rolls"/>
    <property type="match status" value="1"/>
</dbReference>
<accession>A0ABW4PFH5</accession>
<dbReference type="SUPFAM" id="SSF51206">
    <property type="entry name" value="cAMP-binding domain-like"/>
    <property type="match status" value="1"/>
</dbReference>
<dbReference type="Pfam" id="PF00027">
    <property type="entry name" value="cNMP_binding"/>
    <property type="match status" value="1"/>
</dbReference>
<comment type="caution">
    <text evidence="2">The sequence shown here is derived from an EMBL/GenBank/DDBJ whole genome shotgun (WGS) entry which is preliminary data.</text>
</comment>
<evidence type="ECO:0000259" key="1">
    <source>
        <dbReference type="PROSITE" id="PS50042"/>
    </source>
</evidence>
<evidence type="ECO:0000313" key="3">
    <source>
        <dbReference type="Proteomes" id="UP001597365"/>
    </source>
</evidence>